<protein>
    <recommendedName>
        <fullName evidence="1">HAT C-terminal dimerisation domain-containing protein</fullName>
    </recommendedName>
</protein>
<dbReference type="OrthoDB" id="10054153at2759"/>
<dbReference type="SUPFAM" id="SSF53098">
    <property type="entry name" value="Ribonuclease H-like"/>
    <property type="match status" value="1"/>
</dbReference>
<dbReference type="KEGG" id="api:115033714"/>
<dbReference type="AlphaFoldDB" id="A0A8R2NLL8"/>
<name>A0A8R2NLL8_ACYPI</name>
<evidence type="ECO:0000313" key="2">
    <source>
        <dbReference type="EnsemblMetazoa" id="XP_029342936.1"/>
    </source>
</evidence>
<organism evidence="2 3">
    <name type="scientific">Acyrthosiphon pisum</name>
    <name type="common">Pea aphid</name>
    <dbReference type="NCBI Taxonomy" id="7029"/>
    <lineage>
        <taxon>Eukaryota</taxon>
        <taxon>Metazoa</taxon>
        <taxon>Ecdysozoa</taxon>
        <taxon>Arthropoda</taxon>
        <taxon>Hexapoda</taxon>
        <taxon>Insecta</taxon>
        <taxon>Pterygota</taxon>
        <taxon>Neoptera</taxon>
        <taxon>Paraneoptera</taxon>
        <taxon>Hemiptera</taxon>
        <taxon>Sternorrhyncha</taxon>
        <taxon>Aphidomorpha</taxon>
        <taxon>Aphidoidea</taxon>
        <taxon>Aphididae</taxon>
        <taxon>Macrosiphini</taxon>
        <taxon>Acyrthosiphon</taxon>
    </lineage>
</organism>
<dbReference type="EnsemblMetazoa" id="XM_029487076.1">
    <property type="protein sequence ID" value="XP_029342936.1"/>
    <property type="gene ID" value="LOC115033714"/>
</dbReference>
<dbReference type="GeneID" id="115033714"/>
<dbReference type="PANTHER" id="PTHR45749">
    <property type="match status" value="1"/>
</dbReference>
<dbReference type="GO" id="GO:0046983">
    <property type="term" value="F:protein dimerization activity"/>
    <property type="evidence" value="ECO:0007669"/>
    <property type="project" value="InterPro"/>
</dbReference>
<accession>A0A8R2NLL8</accession>
<dbReference type="Pfam" id="PF05699">
    <property type="entry name" value="Dimer_Tnp_hAT"/>
    <property type="match status" value="1"/>
</dbReference>
<keyword evidence="3" id="KW-1185">Reference proteome</keyword>
<dbReference type="RefSeq" id="XP_029342936.1">
    <property type="nucleotide sequence ID" value="XM_029487076.1"/>
</dbReference>
<evidence type="ECO:0000259" key="1">
    <source>
        <dbReference type="Pfam" id="PF05699"/>
    </source>
</evidence>
<feature type="domain" description="HAT C-terminal dimerisation" evidence="1">
    <location>
        <begin position="8"/>
        <end position="65"/>
    </location>
</feature>
<dbReference type="InterPro" id="IPR012337">
    <property type="entry name" value="RNaseH-like_sf"/>
</dbReference>
<dbReference type="InterPro" id="IPR008906">
    <property type="entry name" value="HATC_C_dom"/>
</dbReference>
<evidence type="ECO:0000313" key="3">
    <source>
        <dbReference type="Proteomes" id="UP000007819"/>
    </source>
</evidence>
<proteinExistence type="predicted"/>
<dbReference type="PANTHER" id="PTHR45749:SF21">
    <property type="entry name" value="DUF4371 DOMAIN-CONTAINING PROTEIN"/>
    <property type="match status" value="1"/>
</dbReference>
<reference evidence="2" key="2">
    <citation type="submission" date="2022-06" db="UniProtKB">
        <authorList>
            <consortium name="EnsemblMetazoa"/>
        </authorList>
    </citation>
    <scope>IDENTIFICATION</scope>
</reference>
<dbReference type="Proteomes" id="UP000007819">
    <property type="component" value="Chromosome A1"/>
</dbReference>
<reference evidence="3" key="1">
    <citation type="submission" date="2010-06" db="EMBL/GenBank/DDBJ databases">
        <authorList>
            <person name="Jiang H."/>
            <person name="Abraham K."/>
            <person name="Ali S."/>
            <person name="Alsbrooks S.L."/>
            <person name="Anim B.N."/>
            <person name="Anosike U.S."/>
            <person name="Attaway T."/>
            <person name="Bandaranaike D.P."/>
            <person name="Battles P.K."/>
            <person name="Bell S.N."/>
            <person name="Bell A.V."/>
            <person name="Beltran B."/>
            <person name="Bickham C."/>
            <person name="Bustamante Y."/>
            <person name="Caleb T."/>
            <person name="Canada A."/>
            <person name="Cardenas V."/>
            <person name="Carter K."/>
            <person name="Chacko J."/>
            <person name="Chandrabose M.N."/>
            <person name="Chavez D."/>
            <person name="Chavez A."/>
            <person name="Chen L."/>
            <person name="Chu H.-S."/>
            <person name="Claassen K.J."/>
            <person name="Cockrell R."/>
            <person name="Collins M."/>
            <person name="Cooper J.A."/>
            <person name="Cree A."/>
            <person name="Curry S.M."/>
            <person name="Da Y."/>
            <person name="Dao M.D."/>
            <person name="Das B."/>
            <person name="Davila M.-L."/>
            <person name="Davy-Carroll L."/>
            <person name="Denson S."/>
            <person name="Dinh H."/>
            <person name="Ebong V.E."/>
            <person name="Edwards J.R."/>
            <person name="Egan A."/>
            <person name="El-Daye J."/>
            <person name="Escobedo L."/>
            <person name="Fernandez S."/>
            <person name="Fernando P.R."/>
            <person name="Flagg N."/>
            <person name="Forbes L.D."/>
            <person name="Fowler R.G."/>
            <person name="Fu Q."/>
            <person name="Gabisi R.A."/>
            <person name="Ganer J."/>
            <person name="Garbino Pronczuk A."/>
            <person name="Garcia R.M."/>
            <person name="Garner T."/>
            <person name="Garrett T.E."/>
            <person name="Gonzalez D.A."/>
            <person name="Hamid H."/>
            <person name="Hawkins E.S."/>
            <person name="Hirani K."/>
            <person name="Hogues M.E."/>
            <person name="Hollins B."/>
            <person name="Hsiao C.-H."/>
            <person name="Jabil R."/>
            <person name="James M.L."/>
            <person name="Jhangiani S.N."/>
            <person name="Johnson B."/>
            <person name="Johnson Q."/>
            <person name="Joshi V."/>
            <person name="Kalu J.B."/>
            <person name="Kam C."/>
            <person name="Kashfia A."/>
            <person name="Keebler J."/>
            <person name="Kisamo H."/>
            <person name="Kovar C.L."/>
            <person name="Lago L.A."/>
            <person name="Lai C.-Y."/>
            <person name="Laidlaw J."/>
            <person name="Lara F."/>
            <person name="Le T.-K."/>
            <person name="Lee S.L."/>
            <person name="Legall F.H."/>
            <person name="Lemon S.J."/>
            <person name="Lewis L.R."/>
            <person name="Li B."/>
            <person name="Liu Y."/>
            <person name="Liu Y.-S."/>
            <person name="Lopez J."/>
            <person name="Lozado R.J."/>
            <person name="Lu J."/>
            <person name="Madu R.C."/>
            <person name="Maheshwari M."/>
            <person name="Maheshwari R."/>
            <person name="Malloy K."/>
            <person name="Martinez E."/>
            <person name="Mathew T."/>
            <person name="Mercado I.C."/>
            <person name="Mercado C."/>
            <person name="Meyer B."/>
            <person name="Montgomery K."/>
            <person name="Morgan M.B."/>
            <person name="Munidasa M."/>
            <person name="Nazareth L.V."/>
            <person name="Nelson J."/>
            <person name="Ng B.M."/>
            <person name="Nguyen N.B."/>
            <person name="Nguyen P.Q."/>
            <person name="Nguyen T."/>
            <person name="Obregon M."/>
            <person name="Okwuonu G.O."/>
            <person name="Onwere C.G."/>
            <person name="Orozco G."/>
            <person name="Parra A."/>
            <person name="Patel S."/>
            <person name="Patil S."/>
            <person name="Perez A."/>
            <person name="Perez Y."/>
            <person name="Pham C."/>
            <person name="Primus E.L."/>
            <person name="Pu L.-L."/>
            <person name="Puazo M."/>
            <person name="Qin X."/>
            <person name="Quiroz J.B."/>
            <person name="Reese J."/>
            <person name="Richards S."/>
            <person name="Rives C.M."/>
            <person name="Robberts R."/>
            <person name="Ruiz S.J."/>
            <person name="Ruiz M.J."/>
            <person name="Santibanez J."/>
            <person name="Schneider B.W."/>
            <person name="Sisson I."/>
            <person name="Smith M."/>
            <person name="Sodergren E."/>
            <person name="Song X.-Z."/>
            <person name="Song B.B."/>
            <person name="Summersgill H."/>
            <person name="Thelus R."/>
            <person name="Thornton R.D."/>
            <person name="Trejos Z.Y."/>
            <person name="Usmani K."/>
            <person name="Vattathil S."/>
            <person name="Villasana D."/>
            <person name="Walker D.L."/>
            <person name="Wang S."/>
            <person name="Wang K."/>
            <person name="White C.S."/>
            <person name="Williams A.C."/>
            <person name="Williamson J."/>
            <person name="Wilson K."/>
            <person name="Woghiren I.O."/>
            <person name="Woodworth J.R."/>
            <person name="Worley K.C."/>
            <person name="Wright R.A."/>
            <person name="Wu W."/>
            <person name="Young L."/>
            <person name="Zhang L."/>
            <person name="Zhang J."/>
            <person name="Zhu Y."/>
            <person name="Muzny D.M."/>
            <person name="Weinstock G."/>
            <person name="Gibbs R.A."/>
        </authorList>
    </citation>
    <scope>NUCLEOTIDE SEQUENCE [LARGE SCALE GENOMIC DNA]</scope>
    <source>
        <strain evidence="3">LSR1</strain>
    </source>
</reference>
<sequence>MIHDYKLKESYPNIEIAIRIFLSKPVTTASRERSFSKLKLIKTYLRSTMAQERLSSIAILSIETEIASKLDYEEVIDKFADTKARKISL</sequence>